<protein>
    <submittedName>
        <fullName evidence="3">Repeat domain-containing protein</fullName>
    </submittedName>
</protein>
<name>A0A1W2GL31_REIFA</name>
<dbReference type="PROSITE" id="PS51257">
    <property type="entry name" value="PROKAR_LIPOPROTEIN"/>
    <property type="match status" value="1"/>
</dbReference>
<evidence type="ECO:0000313" key="3">
    <source>
        <dbReference type="EMBL" id="SMD37369.1"/>
    </source>
</evidence>
<dbReference type="Gene3D" id="2.130.10.130">
    <property type="entry name" value="Integrin alpha, N-terminal"/>
    <property type="match status" value="2"/>
</dbReference>
<dbReference type="Pfam" id="PF07593">
    <property type="entry name" value="UnbV_ASPIC"/>
    <property type="match status" value="1"/>
</dbReference>
<feature type="domain" description="ASPIC/UnbV" evidence="2">
    <location>
        <begin position="639"/>
        <end position="710"/>
    </location>
</feature>
<keyword evidence="4" id="KW-1185">Reference proteome</keyword>
<dbReference type="InterPro" id="IPR011519">
    <property type="entry name" value="UnbV_ASPIC"/>
</dbReference>
<dbReference type="PANTHER" id="PTHR16026">
    <property type="entry name" value="CARTILAGE ACIDIC PROTEIN 1"/>
    <property type="match status" value="1"/>
</dbReference>
<dbReference type="Pfam" id="PF13517">
    <property type="entry name" value="FG-GAP_3"/>
    <property type="match status" value="3"/>
</dbReference>
<proteinExistence type="predicted"/>
<dbReference type="RefSeq" id="WP_084373987.1">
    <property type="nucleotide sequence ID" value="NZ_FWYF01000003.1"/>
</dbReference>
<dbReference type="SUPFAM" id="SSF69318">
    <property type="entry name" value="Integrin alpha N-terminal domain"/>
    <property type="match status" value="1"/>
</dbReference>
<evidence type="ECO:0000256" key="1">
    <source>
        <dbReference type="ARBA" id="ARBA00022729"/>
    </source>
</evidence>
<dbReference type="InterPro" id="IPR028994">
    <property type="entry name" value="Integrin_alpha_N"/>
</dbReference>
<gene>
    <name evidence="3" type="ORF">SAMN04488029_3377</name>
</gene>
<reference evidence="3 4" key="1">
    <citation type="submission" date="2017-04" db="EMBL/GenBank/DDBJ databases">
        <authorList>
            <person name="Afonso C.L."/>
            <person name="Miller P.J."/>
            <person name="Scott M.A."/>
            <person name="Spackman E."/>
            <person name="Goraichik I."/>
            <person name="Dimitrov K.M."/>
            <person name="Suarez D.L."/>
            <person name="Swayne D.E."/>
        </authorList>
    </citation>
    <scope>NUCLEOTIDE SEQUENCE [LARGE SCALE GENOMIC DNA]</scope>
    <source>
        <strain evidence="3 4">DSM 26133</strain>
    </source>
</reference>
<dbReference type="InterPro" id="IPR011990">
    <property type="entry name" value="TPR-like_helical_dom_sf"/>
</dbReference>
<dbReference type="OrthoDB" id="1488345at2"/>
<keyword evidence="1" id="KW-0732">Signal</keyword>
<dbReference type="STRING" id="692418.SAMN04488029_3377"/>
<dbReference type="InterPro" id="IPR027039">
    <property type="entry name" value="Crtac1"/>
</dbReference>
<evidence type="ECO:0000313" key="4">
    <source>
        <dbReference type="Proteomes" id="UP000192472"/>
    </source>
</evidence>
<dbReference type="EMBL" id="FWYF01000003">
    <property type="protein sequence ID" value="SMD37369.1"/>
    <property type="molecule type" value="Genomic_DNA"/>
</dbReference>
<dbReference type="AlphaFoldDB" id="A0A1W2GL31"/>
<dbReference type="InterPro" id="IPR013517">
    <property type="entry name" value="FG-GAP"/>
</dbReference>
<dbReference type="Gene3D" id="1.25.40.10">
    <property type="entry name" value="Tetratricopeptide repeat domain"/>
    <property type="match status" value="1"/>
</dbReference>
<sequence length="739" mass="82860">MRHWFIVLMVCVALGSCNDNIERRTASTIQMAAELDSLEQKARKNNNYPYFTDNLLHKLEINVHGLPYTMKFGQWLDYVLVMMLKGDNDKCIAVIDKFLDSNHFDKINKDNVDFYKMKALAHLRKGEIENCIQNHSGQSCIMPIKEKGIHVQVGSAESALNVYQKLLAYDTTDMQSRWFLNLCYQAVGQYPDAVPEQFLIPVEAFQSEIEFPVFPNISMETGVDLNNHAGGASIEDFNNDGLLDIFTTSYSLGEQSTLFLNDGMGGFVDSTEHYGLTGMVGGLNNIHADFNNDGLTDIYIMRGAWLARNGLVPNSMLLNKGGYFSDETRSAGIYQKQPTGTVAVTDFNLDGHLDLFVGNESSGRKAVFPSQLFMNNGDGTFMDVAEQLGLEINQFVKGATWGDINNDGWPDLYLSIYGRPNKLFVNKGETNAKNWIFEEISKVAGVDEPLMSFPTWFWDYNQDGWQDIMVMGYDNRESHLIASEVARDYLDKPFKGETPRLYRNNGDETFTDVTEEVGLDRLLYVMGGNFGDLNNDGYPDCYLGTGEFNIWASIPNRAFLNLNGAHFADVTTAGEFGQIQKGHGVAFGDLDNDGDQDIYHQVGGAAESDVFQNMLFHNPGFQNNWLTLKLEGTSANRSAIGAKIEVHVTLPSGNQRKIYHYVGTGGSFGSNTLRAEIGLGDAVDIDRVVVYWPDHQQSKQVIKKLEMNQFFNIIQGKEPEQINLSPLKLRTKSSHEHHH</sequence>
<dbReference type="Proteomes" id="UP000192472">
    <property type="component" value="Unassembled WGS sequence"/>
</dbReference>
<dbReference type="PANTHER" id="PTHR16026:SF0">
    <property type="entry name" value="CARTILAGE ACIDIC PROTEIN 1"/>
    <property type="match status" value="1"/>
</dbReference>
<evidence type="ECO:0000259" key="2">
    <source>
        <dbReference type="Pfam" id="PF07593"/>
    </source>
</evidence>
<organism evidence="3 4">
    <name type="scientific">Reichenbachiella faecimaris</name>
    <dbReference type="NCBI Taxonomy" id="692418"/>
    <lineage>
        <taxon>Bacteria</taxon>
        <taxon>Pseudomonadati</taxon>
        <taxon>Bacteroidota</taxon>
        <taxon>Cytophagia</taxon>
        <taxon>Cytophagales</taxon>
        <taxon>Reichenbachiellaceae</taxon>
        <taxon>Reichenbachiella</taxon>
    </lineage>
</organism>
<dbReference type="SUPFAM" id="SSF48452">
    <property type="entry name" value="TPR-like"/>
    <property type="match status" value="1"/>
</dbReference>
<accession>A0A1W2GL31</accession>